<dbReference type="GO" id="GO:0036374">
    <property type="term" value="F:glutathione hydrolase activity"/>
    <property type="evidence" value="ECO:0007669"/>
    <property type="project" value="UniProtKB-UniRule"/>
</dbReference>
<dbReference type="GO" id="GO:0103068">
    <property type="term" value="F:leukotriene C4 gamma-glutamyl transferase activity"/>
    <property type="evidence" value="ECO:0007669"/>
    <property type="project" value="UniProtKB-EC"/>
</dbReference>
<accession>A0A975BK70</accession>
<comment type="catalytic activity">
    <reaction evidence="1 11">
        <text>an S-substituted glutathione + H2O = an S-substituted L-cysteinylglycine + L-glutamate</text>
        <dbReference type="Rhea" id="RHEA:59468"/>
        <dbReference type="ChEBI" id="CHEBI:15377"/>
        <dbReference type="ChEBI" id="CHEBI:29985"/>
        <dbReference type="ChEBI" id="CHEBI:90779"/>
        <dbReference type="ChEBI" id="CHEBI:143103"/>
        <dbReference type="EC" id="3.4.19.13"/>
    </reaction>
</comment>
<evidence type="ECO:0000256" key="10">
    <source>
        <dbReference type="PIRSR" id="PIRSR600101-2"/>
    </source>
</evidence>
<keyword evidence="13" id="KW-1185">Reference proteome</keyword>
<comment type="catalytic activity">
    <reaction evidence="8 11">
        <text>an N-terminal (5-L-glutamyl)-[peptide] + an alpha-amino acid = 5-L-glutamyl amino acid + an N-terminal L-alpha-aminoacyl-[peptide]</text>
        <dbReference type="Rhea" id="RHEA:23904"/>
        <dbReference type="Rhea" id="RHEA-COMP:9780"/>
        <dbReference type="Rhea" id="RHEA-COMP:9795"/>
        <dbReference type="ChEBI" id="CHEBI:77644"/>
        <dbReference type="ChEBI" id="CHEBI:78597"/>
        <dbReference type="ChEBI" id="CHEBI:78599"/>
        <dbReference type="ChEBI" id="CHEBI:78608"/>
        <dbReference type="EC" id="2.3.2.2"/>
    </reaction>
</comment>
<dbReference type="Gene3D" id="1.10.246.130">
    <property type="match status" value="1"/>
</dbReference>
<dbReference type="EC" id="2.3.2.2" evidence="11"/>
<comment type="subunit">
    <text evidence="11">This enzyme consists of two polypeptide chains, which are synthesized in precursor form from a single polypeptide.</text>
</comment>
<evidence type="ECO:0000256" key="9">
    <source>
        <dbReference type="PIRSR" id="PIRSR600101-1"/>
    </source>
</evidence>
<dbReference type="InterPro" id="IPR043137">
    <property type="entry name" value="GGT_ssub_C"/>
</dbReference>
<dbReference type="RefSeq" id="WP_207682158.1">
    <property type="nucleotide sequence ID" value="NZ_CP061800.1"/>
</dbReference>
<dbReference type="GO" id="GO:0006751">
    <property type="term" value="P:glutathione catabolic process"/>
    <property type="evidence" value="ECO:0007669"/>
    <property type="project" value="UniProtKB-UniRule"/>
</dbReference>
<dbReference type="GO" id="GO:0006750">
    <property type="term" value="P:glutathione biosynthetic process"/>
    <property type="evidence" value="ECO:0007669"/>
    <property type="project" value="UniProtKB-KW"/>
</dbReference>
<evidence type="ECO:0000256" key="5">
    <source>
        <dbReference type="ARBA" id="ARBA00022801"/>
    </source>
</evidence>
<comment type="similarity">
    <text evidence="3 11">Belongs to the gamma-glutamyltransferase family.</text>
</comment>
<keyword evidence="7 11" id="KW-0012">Acyltransferase</keyword>
<keyword evidence="5 11" id="KW-0378">Hydrolase</keyword>
<dbReference type="InterPro" id="IPR043138">
    <property type="entry name" value="GGT_lsub"/>
</dbReference>
<dbReference type="Proteomes" id="UP000663722">
    <property type="component" value="Chromosome"/>
</dbReference>
<comment type="PTM">
    <text evidence="11">Cleaved by autocatalysis into a large and a small subunit.</text>
</comment>
<evidence type="ECO:0000256" key="1">
    <source>
        <dbReference type="ARBA" id="ARBA00001049"/>
    </source>
</evidence>
<evidence type="ECO:0000256" key="7">
    <source>
        <dbReference type="ARBA" id="ARBA00023315"/>
    </source>
</evidence>
<organism evidence="12 13">
    <name type="scientific">Desulfonema magnum</name>
    <dbReference type="NCBI Taxonomy" id="45655"/>
    <lineage>
        <taxon>Bacteria</taxon>
        <taxon>Pseudomonadati</taxon>
        <taxon>Thermodesulfobacteriota</taxon>
        <taxon>Desulfobacteria</taxon>
        <taxon>Desulfobacterales</taxon>
        <taxon>Desulfococcaceae</taxon>
        <taxon>Desulfonema</taxon>
    </lineage>
</organism>
<dbReference type="InterPro" id="IPR000101">
    <property type="entry name" value="GGT_peptidase"/>
</dbReference>
<dbReference type="AlphaFoldDB" id="A0A975BK70"/>
<dbReference type="InterPro" id="IPR029055">
    <property type="entry name" value="Ntn_hydrolases_N"/>
</dbReference>
<dbReference type="SUPFAM" id="SSF56235">
    <property type="entry name" value="N-terminal nucleophile aminohydrolases (Ntn hydrolases)"/>
    <property type="match status" value="1"/>
</dbReference>
<dbReference type="NCBIfam" id="TIGR00066">
    <property type="entry name" value="g_glut_trans"/>
    <property type="match status" value="1"/>
</dbReference>
<dbReference type="KEGG" id="dmm:dnm_025980"/>
<keyword evidence="11" id="KW-0317">Glutathione biosynthesis</keyword>
<evidence type="ECO:0000313" key="13">
    <source>
        <dbReference type="Proteomes" id="UP000663722"/>
    </source>
</evidence>
<reference evidence="12" key="1">
    <citation type="journal article" date="2021" name="Microb. Physiol.">
        <title>Proteogenomic Insights into the Physiology of Marine, Sulfate-Reducing, Filamentous Desulfonema limicola and Desulfonema magnum.</title>
        <authorList>
            <person name="Schnaars V."/>
            <person name="Wohlbrand L."/>
            <person name="Scheve S."/>
            <person name="Hinrichs C."/>
            <person name="Reinhardt R."/>
            <person name="Rabus R."/>
        </authorList>
    </citation>
    <scope>NUCLEOTIDE SEQUENCE</scope>
    <source>
        <strain evidence="12">4be13</strain>
    </source>
</reference>
<dbReference type="PRINTS" id="PR01210">
    <property type="entry name" value="GGTRANSPTASE"/>
</dbReference>
<dbReference type="InterPro" id="IPR051792">
    <property type="entry name" value="GGT_bact"/>
</dbReference>
<dbReference type="Pfam" id="PF01019">
    <property type="entry name" value="G_glu_transpept"/>
    <property type="match status" value="1"/>
</dbReference>
<protein>
    <recommendedName>
        <fullName evidence="11">Glutathione hydrolase proenzyme</fullName>
        <ecNumber evidence="11">2.3.2.2</ecNumber>
        <ecNumber evidence="11">3.4.19.13</ecNumber>
    </recommendedName>
    <component>
        <recommendedName>
            <fullName evidence="11">Glutathione hydrolase large chain</fullName>
        </recommendedName>
    </component>
    <component>
        <recommendedName>
            <fullName evidence="11">Glutathione hydrolase small chain</fullName>
        </recommendedName>
    </component>
</protein>
<comment type="catalytic activity">
    <reaction evidence="2 11">
        <text>glutathione + H2O = L-cysteinylglycine + L-glutamate</text>
        <dbReference type="Rhea" id="RHEA:28807"/>
        <dbReference type="ChEBI" id="CHEBI:15377"/>
        <dbReference type="ChEBI" id="CHEBI:29985"/>
        <dbReference type="ChEBI" id="CHEBI:57925"/>
        <dbReference type="ChEBI" id="CHEBI:61694"/>
        <dbReference type="EC" id="3.4.19.13"/>
    </reaction>
</comment>
<name>A0A975BK70_9BACT</name>
<comment type="pathway">
    <text evidence="11">Sulfur metabolism; glutathione metabolism.</text>
</comment>
<keyword evidence="4 11" id="KW-0808">Transferase</keyword>
<sequence length="537" mass="59780">MTRKKVYTDTDFIEPEPSVVPEPQRIAASADGMIATAHFRATEIGAQILQQGGNAIDAAVAAAFALGVCEPQASGLGGQTMMLIHVESEGRSVAFDGSSRAPNRALKELYAEKKPRLFGHTASTVPSTPATLGYALERFGTLTLAQILEPVIALAEEGYQITKLQQRLQRRERKALKKRSGGAFFLKNGERPFPVGSVFQQPVLARTLQHLADKGIEDFYLGEIADIIHRDMEKNHGLIQRDDLAKIPYPIEREPLSCHFRSLEVFTMPPPGAGQSLIEMFNILRKFPKEKRNLDTPRGALLFAEIMRRAQLDRRDRPFDPNFYPQVQDRRMLNNDYARLVAEQIRKRTEAGGETTHLSVMDKAGNVVSLTQSVERVYGAKVLCPELGFLYNNYMSAFEYEDISHPYYLRPNAVPWASVAPTIIFRKKKPWLAIGSPGSERIVSTIVQVVVRLAKQSPFDAVAAPRIHCSFDGKVSLEAAYFRDDIPPLLKKHGFTIDIREPLSFYLGCVQMVLREEDSFIGVADPRRDGAAGGPAT</sequence>
<evidence type="ECO:0000256" key="6">
    <source>
        <dbReference type="ARBA" id="ARBA00023145"/>
    </source>
</evidence>
<dbReference type="PANTHER" id="PTHR43199">
    <property type="entry name" value="GLUTATHIONE HYDROLASE"/>
    <property type="match status" value="1"/>
</dbReference>
<feature type="binding site" evidence="10">
    <location>
        <position position="439"/>
    </location>
    <ligand>
        <name>L-glutamate</name>
        <dbReference type="ChEBI" id="CHEBI:29985"/>
    </ligand>
</feature>
<evidence type="ECO:0000256" key="3">
    <source>
        <dbReference type="ARBA" id="ARBA00009381"/>
    </source>
</evidence>
<evidence type="ECO:0000256" key="4">
    <source>
        <dbReference type="ARBA" id="ARBA00022679"/>
    </source>
</evidence>
<dbReference type="EMBL" id="CP061800">
    <property type="protein sequence ID" value="QTA86574.1"/>
    <property type="molecule type" value="Genomic_DNA"/>
</dbReference>
<evidence type="ECO:0000313" key="12">
    <source>
        <dbReference type="EMBL" id="QTA86574.1"/>
    </source>
</evidence>
<dbReference type="Gene3D" id="3.60.20.40">
    <property type="match status" value="1"/>
</dbReference>
<proteinExistence type="inferred from homology"/>
<gene>
    <name evidence="12" type="ORF">dnm_025980</name>
</gene>
<evidence type="ECO:0000256" key="8">
    <source>
        <dbReference type="ARBA" id="ARBA00047417"/>
    </source>
</evidence>
<dbReference type="EC" id="3.4.19.13" evidence="11"/>
<feature type="active site" description="Nucleophile" evidence="9">
    <location>
        <position position="355"/>
    </location>
</feature>
<keyword evidence="6 11" id="KW-0865">Zymogen</keyword>
<evidence type="ECO:0000256" key="2">
    <source>
        <dbReference type="ARBA" id="ARBA00001089"/>
    </source>
</evidence>
<dbReference type="PANTHER" id="PTHR43199:SF1">
    <property type="entry name" value="GLUTATHIONE HYDROLASE PROENZYME"/>
    <property type="match status" value="1"/>
</dbReference>
<evidence type="ECO:0000256" key="11">
    <source>
        <dbReference type="RuleBase" id="RU368036"/>
    </source>
</evidence>